<evidence type="ECO:0000313" key="2">
    <source>
        <dbReference type="Proteomes" id="UP000282028"/>
    </source>
</evidence>
<proteinExistence type="predicted"/>
<sequence>MSNSRTVVLAASREVSTTAQRELAKSGIDLVIAEEAVSLESLGEVDGLLVTKPSDLKEWHGDLRLRQTTGLLLVFGSDIPYGWADRQTDIMRSNEGTKWELVRMVWLLDQDRAWLGGDVDGKWVRVLCKQLAACQILSLVSTMREVDEAVRQLPRYLAWKEQFFFELGETCDQEGISLHGVARALGMDRRIGQEWMYPKRHDHQFVGSWLEREATEIMKKTNVQRIALWGPLSIWKQIPTGWLEEKEVCLYINEDEPIPNEIPVAWTFSTECEKTLHNADLLVILHKDGVIGELPLPELSRTMRQPVVLDAAACFPVQEAQAYLLRYRAIGEKTNVWE</sequence>
<comment type="caution">
    <text evidence="1">The sequence shown here is derived from an EMBL/GenBank/DDBJ whole genome shotgun (WGS) entry which is preliminary data.</text>
</comment>
<accession>A0A3M8CNP9</accession>
<name>A0A3M8CNP9_9BACL</name>
<gene>
    <name evidence="1" type="ORF">EDM52_00370</name>
</gene>
<dbReference type="InterPro" id="IPR013328">
    <property type="entry name" value="6PGD_dom2"/>
</dbReference>
<dbReference type="EMBL" id="RHHR01000001">
    <property type="protein sequence ID" value="RNB77278.1"/>
    <property type="molecule type" value="Genomic_DNA"/>
</dbReference>
<keyword evidence="2" id="KW-1185">Reference proteome</keyword>
<dbReference type="OrthoDB" id="2677958at2"/>
<dbReference type="Gene3D" id="3.40.50.720">
    <property type="entry name" value="NAD(P)-binding Rossmann-like Domain"/>
    <property type="match status" value="1"/>
</dbReference>
<reference evidence="1 2" key="1">
    <citation type="submission" date="2018-10" db="EMBL/GenBank/DDBJ databases">
        <title>Phylogenomics of Brevibacillus.</title>
        <authorList>
            <person name="Dunlap C."/>
        </authorList>
    </citation>
    <scope>NUCLEOTIDE SEQUENCE [LARGE SCALE GENOMIC DNA]</scope>
    <source>
        <strain evidence="1 2">JCM 12215</strain>
    </source>
</reference>
<dbReference type="Gene3D" id="1.10.1040.10">
    <property type="entry name" value="N-(1-d-carboxylethyl)-l-norvaline Dehydrogenase, domain 2"/>
    <property type="match status" value="1"/>
</dbReference>
<dbReference type="AlphaFoldDB" id="A0A3M8CNP9"/>
<evidence type="ECO:0000313" key="1">
    <source>
        <dbReference type="EMBL" id="RNB77278.1"/>
    </source>
</evidence>
<dbReference type="Proteomes" id="UP000282028">
    <property type="component" value="Unassembled WGS sequence"/>
</dbReference>
<dbReference type="RefSeq" id="WP_122907059.1">
    <property type="nucleotide sequence ID" value="NZ_CBCSBE010000022.1"/>
</dbReference>
<organism evidence="1 2">
    <name type="scientific">Brevibacillus invocatus</name>
    <dbReference type="NCBI Taxonomy" id="173959"/>
    <lineage>
        <taxon>Bacteria</taxon>
        <taxon>Bacillati</taxon>
        <taxon>Bacillota</taxon>
        <taxon>Bacilli</taxon>
        <taxon>Bacillales</taxon>
        <taxon>Paenibacillaceae</taxon>
        <taxon>Brevibacillus</taxon>
    </lineage>
</organism>
<protein>
    <submittedName>
        <fullName evidence="1">Uncharacterized protein</fullName>
    </submittedName>
</protein>